<evidence type="ECO:0000256" key="1">
    <source>
        <dbReference type="ARBA" id="ARBA00010715"/>
    </source>
</evidence>
<dbReference type="Gene3D" id="3.90.850.10">
    <property type="entry name" value="Fumarylacetoacetase-like, C-terminal domain"/>
    <property type="match status" value="1"/>
</dbReference>
<keyword evidence="3" id="KW-0456">Lyase</keyword>
<reference evidence="5" key="1">
    <citation type="submission" date="2019-02" db="EMBL/GenBank/DDBJ databases">
        <authorList>
            <consortium name="Genoscope - CEA"/>
            <person name="William W."/>
        </authorList>
    </citation>
    <scope>NUCLEOTIDE SEQUENCE [LARGE SCALE GENOMIC DNA]</scope>
    <source>
        <strain evidence="5">YSy11</strain>
    </source>
</reference>
<comment type="similarity">
    <text evidence="1">Belongs to the hydratase/decarboxylase family.</text>
</comment>
<feature type="domain" description="Fumarylacetoacetase-like C-terminal" evidence="4">
    <location>
        <begin position="86"/>
        <end position="255"/>
    </location>
</feature>
<keyword evidence="2" id="KW-0058">Aromatic hydrocarbons catabolism</keyword>
<evidence type="ECO:0000313" key="5">
    <source>
        <dbReference type="EMBL" id="VEV95552.1"/>
    </source>
</evidence>
<dbReference type="GO" id="GO:0005737">
    <property type="term" value="C:cytoplasm"/>
    <property type="evidence" value="ECO:0007669"/>
    <property type="project" value="TreeGrafter"/>
</dbReference>
<sequence length="261" mass="27950">MTDTSQLHDALIEAWRSGTPLSEEAATRLAPADNQAAYRVQHQVGEALQWFAQGRPRAWKIGAASKESLPTAAPIADAVVVHGLPESPAQLPLSTRHTLFGIEVELAIRLARDLPASADAAQIKAAVAEVIVAIEVCDVRAQAWQKLPATFRLADQQMNRWLILGNATAGGWQDDYAQRGVQLQVNGAPFALKDSRHPLGDPLCLLPWLCNHVAEQYPAGLRAGDVITTGTWTGLYEAQPGDRICASFDGLGGVALNIANA</sequence>
<organism evidence="5">
    <name type="scientific">Pseudomonas marincola</name>
    <dbReference type="NCBI Taxonomy" id="437900"/>
    <lineage>
        <taxon>Bacteria</taxon>
        <taxon>Pseudomonadati</taxon>
        <taxon>Pseudomonadota</taxon>
        <taxon>Gammaproteobacteria</taxon>
        <taxon>Pseudomonadales</taxon>
        <taxon>Pseudomonadaceae</taxon>
        <taxon>Pseudomonas</taxon>
    </lineage>
</organism>
<evidence type="ECO:0000256" key="2">
    <source>
        <dbReference type="ARBA" id="ARBA00022797"/>
    </source>
</evidence>
<dbReference type="InterPro" id="IPR050772">
    <property type="entry name" value="Hydratase-Decarb/MhpD_sf"/>
</dbReference>
<dbReference type="InterPro" id="IPR036663">
    <property type="entry name" value="Fumarylacetoacetase_C_sf"/>
</dbReference>
<name>A0A653DYL5_9PSED</name>
<dbReference type="SUPFAM" id="SSF56529">
    <property type="entry name" value="FAH"/>
    <property type="match status" value="1"/>
</dbReference>
<dbReference type="Pfam" id="PF01557">
    <property type="entry name" value="FAA_hydrolase"/>
    <property type="match status" value="1"/>
</dbReference>
<evidence type="ECO:0000256" key="3">
    <source>
        <dbReference type="ARBA" id="ARBA00023239"/>
    </source>
</evidence>
<dbReference type="RefSeq" id="WP_069899612.1">
    <property type="nucleotide sequence ID" value="NZ_LR215729.2"/>
</dbReference>
<dbReference type="PANTHER" id="PTHR30143:SF0">
    <property type="entry name" value="2-KETO-4-PENTENOATE HYDRATASE"/>
    <property type="match status" value="1"/>
</dbReference>
<accession>A0A653DYL5</accession>
<dbReference type="EMBL" id="LR215729">
    <property type="protein sequence ID" value="VEV95552.1"/>
    <property type="molecule type" value="Genomic_DNA"/>
</dbReference>
<protein>
    <recommendedName>
        <fullName evidence="4">Fumarylacetoacetase-like C-terminal domain-containing protein</fullName>
    </recommendedName>
</protein>
<dbReference type="AlphaFoldDB" id="A0A653DYL5"/>
<dbReference type="InterPro" id="IPR011234">
    <property type="entry name" value="Fumarylacetoacetase-like_C"/>
</dbReference>
<gene>
    <name evidence="5" type="ORF">PMYSY11_0505</name>
</gene>
<dbReference type="GO" id="GO:0008684">
    <property type="term" value="F:2-oxopent-4-enoate hydratase activity"/>
    <property type="evidence" value="ECO:0007669"/>
    <property type="project" value="TreeGrafter"/>
</dbReference>
<evidence type="ECO:0000259" key="4">
    <source>
        <dbReference type="Pfam" id="PF01557"/>
    </source>
</evidence>
<dbReference type="PANTHER" id="PTHR30143">
    <property type="entry name" value="ACID HYDRATASE"/>
    <property type="match status" value="1"/>
</dbReference>
<proteinExistence type="inferred from homology"/>